<dbReference type="GO" id="GO:0005886">
    <property type="term" value="C:plasma membrane"/>
    <property type="evidence" value="ECO:0007669"/>
    <property type="project" value="TreeGrafter"/>
</dbReference>
<dbReference type="Pfam" id="PF05222">
    <property type="entry name" value="AlaDh_PNT_N"/>
    <property type="match status" value="1"/>
</dbReference>
<accession>A0A1F5CPC2</accession>
<name>A0A1F5CPC2_9BACT</name>
<organism evidence="2 3">
    <name type="scientific">Candidatus Azambacteria bacterium RIFCSPLOWO2_02_FULL_46_11</name>
    <dbReference type="NCBI Taxonomy" id="1797300"/>
    <lineage>
        <taxon>Bacteria</taxon>
        <taxon>Candidatus Azamiibacteriota</taxon>
    </lineage>
</organism>
<dbReference type="EMBL" id="MEYW01000019">
    <property type="protein sequence ID" value="OGD44689.1"/>
    <property type="molecule type" value="Genomic_DNA"/>
</dbReference>
<evidence type="ECO:0000259" key="1">
    <source>
        <dbReference type="Pfam" id="PF05222"/>
    </source>
</evidence>
<dbReference type="AlphaFoldDB" id="A0A1F5CPC2"/>
<dbReference type="SUPFAM" id="SSF52283">
    <property type="entry name" value="Formate/glycerate dehydrogenase catalytic domain-like"/>
    <property type="match status" value="1"/>
</dbReference>
<dbReference type="PANTHER" id="PTHR42795">
    <property type="entry name" value="ALANINE DEHYDROGENASE"/>
    <property type="match status" value="1"/>
</dbReference>
<dbReference type="PANTHER" id="PTHR42795:SF1">
    <property type="entry name" value="ALANINE DEHYDROGENASE"/>
    <property type="match status" value="1"/>
</dbReference>
<evidence type="ECO:0000313" key="2">
    <source>
        <dbReference type="EMBL" id="OGD44689.1"/>
    </source>
</evidence>
<evidence type="ECO:0000313" key="3">
    <source>
        <dbReference type="Proteomes" id="UP000178296"/>
    </source>
</evidence>
<feature type="domain" description="Alanine dehydrogenase/pyridine nucleotide transhydrogenase N-terminal" evidence="1">
    <location>
        <begin position="4"/>
        <end position="39"/>
    </location>
</feature>
<proteinExistence type="predicted"/>
<dbReference type="Proteomes" id="UP000178296">
    <property type="component" value="Unassembled WGS sequence"/>
</dbReference>
<dbReference type="GO" id="GO:0006524">
    <property type="term" value="P:alanine catabolic process"/>
    <property type="evidence" value="ECO:0007669"/>
    <property type="project" value="TreeGrafter"/>
</dbReference>
<dbReference type="GO" id="GO:0000286">
    <property type="term" value="F:alanine dehydrogenase activity"/>
    <property type="evidence" value="ECO:0007669"/>
    <property type="project" value="TreeGrafter"/>
</dbReference>
<gene>
    <name evidence="2" type="ORF">A3J02_02975</name>
</gene>
<comment type="caution">
    <text evidence="2">The sequence shown here is derived from an EMBL/GenBank/DDBJ whole genome shotgun (WGS) entry which is preliminary data.</text>
</comment>
<dbReference type="InterPro" id="IPR007886">
    <property type="entry name" value="AlaDH/PNT_N"/>
</dbReference>
<reference evidence="2 3" key="1">
    <citation type="journal article" date="2016" name="Nat. Commun.">
        <title>Thousands of microbial genomes shed light on interconnected biogeochemical processes in an aquifer system.</title>
        <authorList>
            <person name="Anantharaman K."/>
            <person name="Brown C.T."/>
            <person name="Hug L.A."/>
            <person name="Sharon I."/>
            <person name="Castelle C.J."/>
            <person name="Probst A.J."/>
            <person name="Thomas B.C."/>
            <person name="Singh A."/>
            <person name="Wilkins M.J."/>
            <person name="Karaoz U."/>
            <person name="Brodie E.L."/>
            <person name="Williams K.H."/>
            <person name="Hubbard S.S."/>
            <person name="Banfield J.F."/>
        </authorList>
    </citation>
    <scope>NUCLEOTIDE SEQUENCE [LARGE SCALE GENOMIC DNA]</scope>
</reference>
<dbReference type="Gene3D" id="3.40.50.720">
    <property type="entry name" value="NAD(P)-binding Rossmann-like Domain"/>
    <property type="match status" value="1"/>
</dbReference>
<protein>
    <submittedName>
        <fullName evidence="2">Alanine dehydrogenase</fullName>
    </submittedName>
</protein>
<sequence length="39" mass="4061">MKIGIPKEIKNGEGRVALTPAGVKKLTAEGHIVFVETGA</sequence>